<feature type="region of interest" description="Disordered" evidence="1">
    <location>
        <begin position="161"/>
        <end position="184"/>
    </location>
</feature>
<sequence length="348" mass="38089">MESFEYHQYAGFCYSGLPVFFRDYTYGLNAFVRKYWGRQQWRVFAGGGVGATYSRSDMFSQSVEGQPGSSNYHLNRYTNYSTSTTVNPFTQVGAVYFVTDRLAVEAFSQSIAFPFSFGGFNLGLSLLTGGTAYNPAVTQEVSPQTERGHWVLSGSFRVAGNQQGSSQDVGTAGSGSNSYSSDSRASVFTTAPSVGVFIRNNRLLGVAIPVSFQKSRVINRSGIAVAEESETSIGVQPYLKQYAGTRRLRPFVEGHVGYRQGTLRRDNTGQGLPSFRIDQRSIEVGGSAGLAYMLRERFIVEATLGSAAATRFTNAPQQADPENRKAEGWTLTVTATLQPAFSLVYIFR</sequence>
<keyword evidence="3" id="KW-1185">Reference proteome</keyword>
<proteinExistence type="predicted"/>
<accession>A0ABP8K070</accession>
<evidence type="ECO:0000313" key="2">
    <source>
        <dbReference type="EMBL" id="GAA4398401.1"/>
    </source>
</evidence>
<evidence type="ECO:0008006" key="4">
    <source>
        <dbReference type="Google" id="ProtNLM"/>
    </source>
</evidence>
<organism evidence="2 3">
    <name type="scientific">Nibrella viscosa</name>
    <dbReference type="NCBI Taxonomy" id="1084524"/>
    <lineage>
        <taxon>Bacteria</taxon>
        <taxon>Pseudomonadati</taxon>
        <taxon>Bacteroidota</taxon>
        <taxon>Cytophagia</taxon>
        <taxon>Cytophagales</taxon>
        <taxon>Spirosomataceae</taxon>
        <taxon>Nibrella</taxon>
    </lineage>
</organism>
<evidence type="ECO:0000313" key="3">
    <source>
        <dbReference type="Proteomes" id="UP001500936"/>
    </source>
</evidence>
<evidence type="ECO:0000256" key="1">
    <source>
        <dbReference type="SAM" id="MobiDB-lite"/>
    </source>
</evidence>
<protein>
    <recommendedName>
        <fullName evidence="4">Outer membrane protein beta-barrel domain-containing protein</fullName>
    </recommendedName>
</protein>
<feature type="compositionally biased region" description="Low complexity" evidence="1">
    <location>
        <begin position="174"/>
        <end position="184"/>
    </location>
</feature>
<gene>
    <name evidence="2" type="ORF">GCM10023187_09010</name>
</gene>
<comment type="caution">
    <text evidence="2">The sequence shown here is derived from an EMBL/GenBank/DDBJ whole genome shotgun (WGS) entry which is preliminary data.</text>
</comment>
<reference evidence="3" key="1">
    <citation type="journal article" date="2019" name="Int. J. Syst. Evol. Microbiol.">
        <title>The Global Catalogue of Microorganisms (GCM) 10K type strain sequencing project: providing services to taxonomists for standard genome sequencing and annotation.</title>
        <authorList>
            <consortium name="The Broad Institute Genomics Platform"/>
            <consortium name="The Broad Institute Genome Sequencing Center for Infectious Disease"/>
            <person name="Wu L."/>
            <person name="Ma J."/>
        </authorList>
    </citation>
    <scope>NUCLEOTIDE SEQUENCE [LARGE SCALE GENOMIC DNA]</scope>
    <source>
        <strain evidence="3">JCM 17925</strain>
    </source>
</reference>
<dbReference type="Proteomes" id="UP001500936">
    <property type="component" value="Unassembled WGS sequence"/>
</dbReference>
<dbReference type="EMBL" id="BAABHB010000001">
    <property type="protein sequence ID" value="GAA4398401.1"/>
    <property type="molecule type" value="Genomic_DNA"/>
</dbReference>
<name>A0ABP8K070_9BACT</name>